<protein>
    <submittedName>
        <fullName evidence="1">Uncharacterized protein</fullName>
    </submittedName>
</protein>
<comment type="caution">
    <text evidence="1">The sequence shown here is derived from an EMBL/GenBank/DDBJ whole genome shotgun (WGS) entry which is preliminary data.</text>
</comment>
<dbReference type="RefSeq" id="WP_209797189.1">
    <property type="nucleotide sequence ID" value="NZ_JAGGJZ010000005.1"/>
</dbReference>
<keyword evidence="2" id="KW-1185">Reference proteome</keyword>
<evidence type="ECO:0000313" key="2">
    <source>
        <dbReference type="Proteomes" id="UP000783390"/>
    </source>
</evidence>
<dbReference type="Proteomes" id="UP000783390">
    <property type="component" value="Unassembled WGS sequence"/>
</dbReference>
<name>A0ABS4F1X9_9CLOT</name>
<evidence type="ECO:0000313" key="1">
    <source>
        <dbReference type="EMBL" id="MBP1890265.1"/>
    </source>
</evidence>
<organism evidence="1 2">
    <name type="scientific">Clostridium moniliforme</name>
    <dbReference type="NCBI Taxonomy" id="39489"/>
    <lineage>
        <taxon>Bacteria</taxon>
        <taxon>Bacillati</taxon>
        <taxon>Bacillota</taxon>
        <taxon>Clostridia</taxon>
        <taxon>Eubacteriales</taxon>
        <taxon>Clostridiaceae</taxon>
        <taxon>Clostridium</taxon>
    </lineage>
</organism>
<accession>A0ABS4F1X9</accession>
<proteinExistence type="predicted"/>
<reference evidence="1 2" key="1">
    <citation type="submission" date="2021-03" db="EMBL/GenBank/DDBJ databases">
        <title>Genomic Encyclopedia of Type Strains, Phase IV (KMG-IV): sequencing the most valuable type-strain genomes for metagenomic binning, comparative biology and taxonomic classification.</title>
        <authorList>
            <person name="Goeker M."/>
        </authorList>
    </citation>
    <scope>NUCLEOTIDE SEQUENCE [LARGE SCALE GENOMIC DNA]</scope>
    <source>
        <strain evidence="1 2">DSM 3984</strain>
    </source>
</reference>
<sequence length="62" mass="7111">MRGQIIDINDIEAFIKLEDGRLISIPSYKTNSSSIGNYIYLTDTLSNSPSNHYFCKYTNNIF</sequence>
<gene>
    <name evidence="1" type="ORF">J2Z53_001855</name>
</gene>
<dbReference type="EMBL" id="JAGGJZ010000005">
    <property type="protein sequence ID" value="MBP1890265.1"/>
    <property type="molecule type" value="Genomic_DNA"/>
</dbReference>